<sequence length="197" mass="23482">MLFIYLLFGHTLGLEQYFTVPQDFQEIDTEQKLPQSCFKFAQRELSKFVLDFHPEYSIFLQNSWRKTDTNGDFFILQVRRNRLRYQITIHIPNLESKPEKKYITSVKSIENETERNSHWIVPSQNELDTAMAAVHEKFGDDVQLRNVVFYKIIKIGRINGQLVIDAENDLERMLLNIHIVLPYGKNEYEVEYVNRIY</sequence>
<proteinExistence type="predicted"/>
<name>A0ABR2IKX6_9EUKA</name>
<evidence type="ECO:0000313" key="1">
    <source>
        <dbReference type="EMBL" id="KAK8864970.1"/>
    </source>
</evidence>
<evidence type="ECO:0000313" key="2">
    <source>
        <dbReference type="Proteomes" id="UP001470230"/>
    </source>
</evidence>
<reference evidence="1 2" key="1">
    <citation type="submission" date="2024-04" db="EMBL/GenBank/DDBJ databases">
        <title>Tritrichomonas musculus Genome.</title>
        <authorList>
            <person name="Alves-Ferreira E."/>
            <person name="Grigg M."/>
            <person name="Lorenzi H."/>
            <person name="Galac M."/>
        </authorList>
    </citation>
    <scope>NUCLEOTIDE SEQUENCE [LARGE SCALE GENOMIC DNA]</scope>
    <source>
        <strain evidence="1 2">EAF2021</strain>
    </source>
</reference>
<dbReference type="Proteomes" id="UP001470230">
    <property type="component" value="Unassembled WGS sequence"/>
</dbReference>
<organism evidence="1 2">
    <name type="scientific">Tritrichomonas musculus</name>
    <dbReference type="NCBI Taxonomy" id="1915356"/>
    <lineage>
        <taxon>Eukaryota</taxon>
        <taxon>Metamonada</taxon>
        <taxon>Parabasalia</taxon>
        <taxon>Tritrichomonadida</taxon>
        <taxon>Tritrichomonadidae</taxon>
        <taxon>Tritrichomonas</taxon>
    </lineage>
</organism>
<gene>
    <name evidence="1" type="ORF">M9Y10_010497</name>
</gene>
<keyword evidence="2" id="KW-1185">Reference proteome</keyword>
<dbReference type="EMBL" id="JAPFFF010000016">
    <property type="protein sequence ID" value="KAK8864970.1"/>
    <property type="molecule type" value="Genomic_DNA"/>
</dbReference>
<comment type="caution">
    <text evidence="1">The sequence shown here is derived from an EMBL/GenBank/DDBJ whole genome shotgun (WGS) entry which is preliminary data.</text>
</comment>
<accession>A0ABR2IKX6</accession>
<protein>
    <submittedName>
        <fullName evidence="1">Uncharacterized protein</fullName>
    </submittedName>
</protein>